<evidence type="ECO:0000313" key="2">
    <source>
        <dbReference type="Proteomes" id="UP000503349"/>
    </source>
</evidence>
<name>A0A6G1QTC8_CHAAH</name>
<dbReference type="Proteomes" id="UP000503349">
    <property type="component" value="Chromosome 22"/>
</dbReference>
<reference evidence="1 2" key="1">
    <citation type="submission" date="2019-02" db="EMBL/GenBank/DDBJ databases">
        <title>Opniocepnalus argus genome.</title>
        <authorList>
            <person name="Zhou C."/>
            <person name="Xiao S."/>
        </authorList>
    </citation>
    <scope>NUCLEOTIDE SEQUENCE [LARGE SCALE GENOMIC DNA]</scope>
    <source>
        <strain evidence="1">OARG1902GOOAL</strain>
        <tissue evidence="1">Muscle</tissue>
    </source>
</reference>
<organism evidence="1 2">
    <name type="scientific">Channa argus</name>
    <name type="common">Northern snakehead</name>
    <name type="synonym">Ophicephalus argus</name>
    <dbReference type="NCBI Taxonomy" id="215402"/>
    <lineage>
        <taxon>Eukaryota</taxon>
        <taxon>Metazoa</taxon>
        <taxon>Chordata</taxon>
        <taxon>Craniata</taxon>
        <taxon>Vertebrata</taxon>
        <taxon>Euteleostomi</taxon>
        <taxon>Actinopterygii</taxon>
        <taxon>Neopterygii</taxon>
        <taxon>Teleostei</taxon>
        <taxon>Neoteleostei</taxon>
        <taxon>Acanthomorphata</taxon>
        <taxon>Anabantaria</taxon>
        <taxon>Anabantiformes</taxon>
        <taxon>Channoidei</taxon>
        <taxon>Channidae</taxon>
        <taxon>Channa</taxon>
    </lineage>
</organism>
<evidence type="ECO:0000313" key="1">
    <source>
        <dbReference type="EMBL" id="KAF3705737.1"/>
    </source>
</evidence>
<proteinExistence type="predicted"/>
<dbReference type="AlphaFoldDB" id="A0A6G1QTC8"/>
<accession>A0A6G1QTC8</accession>
<keyword evidence="2" id="KW-1185">Reference proteome</keyword>
<sequence>MKASGNTQLHSLFNLAGSKTEVSTKIKGQLMQAKEKLRPEPGSQKRMHFLLYRPEANGKE</sequence>
<gene>
    <name evidence="1" type="ORF">EXN66_Car021428</name>
</gene>
<reference evidence="2" key="2">
    <citation type="submission" date="2019-02" db="EMBL/GenBank/DDBJ databases">
        <title>Opniocepnalus argus Var Kimnra genome.</title>
        <authorList>
            <person name="Zhou C."/>
            <person name="Xiao S."/>
        </authorList>
    </citation>
    <scope>NUCLEOTIDE SEQUENCE [LARGE SCALE GENOMIC DNA]</scope>
</reference>
<dbReference type="EMBL" id="CM015733">
    <property type="protein sequence ID" value="KAF3705737.1"/>
    <property type="molecule type" value="Genomic_DNA"/>
</dbReference>
<protein>
    <submittedName>
        <fullName evidence="1">Uncharacterized protein</fullName>
    </submittedName>
</protein>